<gene>
    <name evidence="1" type="ordered locus">Mmwyl1_2750</name>
</gene>
<sequence>MKKGEETWQQYLIGYAFTNNGRLRFAHRALHFEVFISVARSKEKREKRKEEQIERQSEVKRQFIKVTSSGGVWFAPSAEVAVRGKAFPLAL</sequence>
<protein>
    <submittedName>
        <fullName evidence="1">Uncharacterized protein</fullName>
    </submittedName>
</protein>
<dbReference type="KEGG" id="mmw:Mmwyl1_2750"/>
<organism evidence="1">
    <name type="scientific">Marinomonas sp. (strain MWYL1)</name>
    <dbReference type="NCBI Taxonomy" id="400668"/>
    <lineage>
        <taxon>Bacteria</taxon>
        <taxon>Pseudomonadati</taxon>
        <taxon>Pseudomonadota</taxon>
        <taxon>Gammaproteobacteria</taxon>
        <taxon>Oceanospirillales</taxon>
        <taxon>Oceanospirillaceae</taxon>
        <taxon>Marinomonas</taxon>
    </lineage>
</organism>
<reference evidence="1" key="1">
    <citation type="submission" date="2007-06" db="EMBL/GenBank/DDBJ databases">
        <title>Complete sequence of Marinomonas sp. MWYL1.</title>
        <authorList>
            <consortium name="US DOE Joint Genome Institute"/>
            <person name="Copeland A."/>
            <person name="Lucas S."/>
            <person name="Lapidus A."/>
            <person name="Barry K."/>
            <person name="Glavina del Rio T."/>
            <person name="Dalin E."/>
            <person name="Tice H."/>
            <person name="Pitluck S."/>
            <person name="Kiss H."/>
            <person name="Brettin T."/>
            <person name="Bruce D."/>
            <person name="Detter J.C."/>
            <person name="Han C."/>
            <person name="Schmutz J."/>
            <person name="Larimer F."/>
            <person name="Land M."/>
            <person name="Hauser L."/>
            <person name="Kyrpides N."/>
            <person name="Kim E."/>
            <person name="Johnston A.W.B."/>
            <person name="Todd J.D."/>
            <person name="Rogers R."/>
            <person name="Wexler M."/>
            <person name="Bond P.L."/>
            <person name="Li Y."/>
            <person name="Richardson P."/>
        </authorList>
    </citation>
    <scope>NUCLEOTIDE SEQUENCE [LARGE SCALE GENOMIC DNA]</scope>
    <source>
        <strain evidence="1">MWYL1</strain>
    </source>
</reference>
<accession>A6VYY4</accession>
<dbReference type="HOGENOM" id="CLU_2423462_0_0_6"/>
<dbReference type="EMBL" id="CP000749">
    <property type="protein sequence ID" value="ABR71663.1"/>
    <property type="molecule type" value="Genomic_DNA"/>
</dbReference>
<dbReference type="AlphaFoldDB" id="A6VYY4"/>
<evidence type="ECO:0000313" key="1">
    <source>
        <dbReference type="EMBL" id="ABR71663.1"/>
    </source>
</evidence>
<name>A6VYY4_MARMS</name>
<proteinExistence type="predicted"/>